<sequence length="74" mass="8359">MTPSNCPQENPTHIVHCYPKTADTPQKMHVELPLNNKRELEKDDDGTHLNSGIEDQQAGGSHLELASYFERSTR</sequence>
<proteinExistence type="predicted"/>
<dbReference type="EMBL" id="JAFNEN010000349">
    <property type="protein sequence ID" value="KAG8185059.1"/>
    <property type="molecule type" value="Genomic_DNA"/>
</dbReference>
<evidence type="ECO:0000256" key="1">
    <source>
        <dbReference type="SAM" id="MobiDB-lite"/>
    </source>
</evidence>
<protein>
    <submittedName>
        <fullName evidence="2">Uncharacterized protein</fullName>
    </submittedName>
</protein>
<reference evidence="2 3" key="1">
    <citation type="journal article" date="2022" name="Nat. Ecol. Evol.">
        <title>A masculinizing supergene underlies an exaggerated male reproductive morph in a spider.</title>
        <authorList>
            <person name="Hendrickx F."/>
            <person name="De Corte Z."/>
            <person name="Sonet G."/>
            <person name="Van Belleghem S.M."/>
            <person name="Kostlbacher S."/>
            <person name="Vangestel C."/>
        </authorList>
    </citation>
    <scope>NUCLEOTIDE SEQUENCE [LARGE SCALE GENOMIC DNA]</scope>
    <source>
        <strain evidence="2">W744_W776</strain>
    </source>
</reference>
<feature type="region of interest" description="Disordered" evidence="1">
    <location>
        <begin position="40"/>
        <end position="74"/>
    </location>
</feature>
<accession>A0AAV6UL91</accession>
<organism evidence="2 3">
    <name type="scientific">Oedothorax gibbosus</name>
    <dbReference type="NCBI Taxonomy" id="931172"/>
    <lineage>
        <taxon>Eukaryota</taxon>
        <taxon>Metazoa</taxon>
        <taxon>Ecdysozoa</taxon>
        <taxon>Arthropoda</taxon>
        <taxon>Chelicerata</taxon>
        <taxon>Arachnida</taxon>
        <taxon>Araneae</taxon>
        <taxon>Araneomorphae</taxon>
        <taxon>Entelegynae</taxon>
        <taxon>Araneoidea</taxon>
        <taxon>Linyphiidae</taxon>
        <taxon>Erigoninae</taxon>
        <taxon>Oedothorax</taxon>
    </lineage>
</organism>
<evidence type="ECO:0000313" key="2">
    <source>
        <dbReference type="EMBL" id="KAG8185059.1"/>
    </source>
</evidence>
<keyword evidence="3" id="KW-1185">Reference proteome</keyword>
<name>A0AAV6UL91_9ARAC</name>
<dbReference type="Proteomes" id="UP000827092">
    <property type="component" value="Unassembled WGS sequence"/>
</dbReference>
<gene>
    <name evidence="2" type="ORF">JTE90_017075</name>
</gene>
<evidence type="ECO:0000313" key="3">
    <source>
        <dbReference type="Proteomes" id="UP000827092"/>
    </source>
</evidence>
<comment type="caution">
    <text evidence="2">The sequence shown here is derived from an EMBL/GenBank/DDBJ whole genome shotgun (WGS) entry which is preliminary data.</text>
</comment>
<dbReference type="AlphaFoldDB" id="A0AAV6UL91"/>